<accession>A0ABQ3G145</accession>
<dbReference type="InterPro" id="IPR011969">
    <property type="entry name" value="Clan_AA_Asp_peptidase_C"/>
</dbReference>
<dbReference type="InterPro" id="IPR001969">
    <property type="entry name" value="Aspartic_peptidase_AS"/>
</dbReference>
<feature type="domain" description="Peptidase A2" evidence="3">
    <location>
        <begin position="117"/>
        <end position="195"/>
    </location>
</feature>
<evidence type="ECO:0000259" key="3">
    <source>
        <dbReference type="PROSITE" id="PS50175"/>
    </source>
</evidence>
<sequence length="214" mass="22527">MRMRPAAALAALLLAAGLGPAQAQSVALTGVLGQRALLVVDGAGPRSLAVGESWRGVKLLALQGEQAEIEVGGRRSSVRLGASPVSMAGAGAGRRVVLQADGRGHFMGQGRINGQLVQFMVDTGASTVALDTTEAERLGLDYRKGRQARVSTANGSTQVWVVRLASLRIGESELTDIEAAVVPQPMPYVLLGNNVLARFQMSRGPQQMVLEQRY</sequence>
<evidence type="ECO:0000313" key="4">
    <source>
        <dbReference type="EMBL" id="GHC80917.1"/>
    </source>
</evidence>
<feature type="signal peptide" evidence="2">
    <location>
        <begin position="1"/>
        <end position="23"/>
    </location>
</feature>
<keyword evidence="2" id="KW-0732">Signal</keyword>
<dbReference type="Pfam" id="PF13975">
    <property type="entry name" value="gag-asp_proteas"/>
    <property type="match status" value="1"/>
</dbReference>
<protein>
    <recommendedName>
        <fullName evidence="3">Peptidase A2 domain-containing protein</fullName>
    </recommendedName>
</protein>
<dbReference type="Proteomes" id="UP000626210">
    <property type="component" value="Unassembled WGS sequence"/>
</dbReference>
<keyword evidence="5" id="KW-1185">Reference proteome</keyword>
<comment type="caution">
    <text evidence="4">The sequence shown here is derived from an EMBL/GenBank/DDBJ whole genome shotgun (WGS) entry which is preliminary data.</text>
</comment>
<evidence type="ECO:0000313" key="5">
    <source>
        <dbReference type="Proteomes" id="UP000626210"/>
    </source>
</evidence>
<proteinExistence type="predicted"/>
<dbReference type="PROSITE" id="PS50175">
    <property type="entry name" value="ASP_PROT_RETROV"/>
    <property type="match status" value="1"/>
</dbReference>
<dbReference type="SUPFAM" id="SSF50630">
    <property type="entry name" value="Acid proteases"/>
    <property type="match status" value="1"/>
</dbReference>
<dbReference type="InterPro" id="IPR001995">
    <property type="entry name" value="Peptidase_A2_cat"/>
</dbReference>
<dbReference type="Gene3D" id="2.40.70.10">
    <property type="entry name" value="Acid Proteases"/>
    <property type="match status" value="1"/>
</dbReference>
<feature type="chain" id="PRO_5045315300" description="Peptidase A2 domain-containing protein" evidence="2">
    <location>
        <begin position="24"/>
        <end position="214"/>
    </location>
</feature>
<dbReference type="NCBIfam" id="TIGR02281">
    <property type="entry name" value="clan_AA_DTGA"/>
    <property type="match status" value="1"/>
</dbReference>
<dbReference type="PROSITE" id="PS00141">
    <property type="entry name" value="ASP_PROTEASE"/>
    <property type="match status" value="1"/>
</dbReference>
<organism evidence="4 5">
    <name type="scientific">Pseudorhodoferax aquiterrae</name>
    <dbReference type="NCBI Taxonomy" id="747304"/>
    <lineage>
        <taxon>Bacteria</taxon>
        <taxon>Pseudomonadati</taxon>
        <taxon>Pseudomonadota</taxon>
        <taxon>Betaproteobacteria</taxon>
        <taxon>Burkholderiales</taxon>
        <taxon>Comamonadaceae</taxon>
    </lineage>
</organism>
<reference evidence="5" key="1">
    <citation type="journal article" date="2019" name="Int. J. Syst. Evol. Microbiol.">
        <title>The Global Catalogue of Microorganisms (GCM) 10K type strain sequencing project: providing services to taxonomists for standard genome sequencing and annotation.</title>
        <authorList>
            <consortium name="The Broad Institute Genomics Platform"/>
            <consortium name="The Broad Institute Genome Sequencing Center for Infectious Disease"/>
            <person name="Wu L."/>
            <person name="Ma J."/>
        </authorList>
    </citation>
    <scope>NUCLEOTIDE SEQUENCE [LARGE SCALE GENOMIC DNA]</scope>
    <source>
        <strain evidence="5">KCTC 23314</strain>
    </source>
</reference>
<dbReference type="EMBL" id="BMYK01000005">
    <property type="protein sequence ID" value="GHC80917.1"/>
    <property type="molecule type" value="Genomic_DNA"/>
</dbReference>
<dbReference type="InterPro" id="IPR021109">
    <property type="entry name" value="Peptidase_aspartic_dom_sf"/>
</dbReference>
<evidence type="ECO:0000256" key="2">
    <source>
        <dbReference type="SAM" id="SignalP"/>
    </source>
</evidence>
<keyword evidence="1" id="KW-0378">Hydrolase</keyword>
<dbReference type="CDD" id="cd05483">
    <property type="entry name" value="retropepsin_like_bacteria"/>
    <property type="match status" value="1"/>
</dbReference>
<dbReference type="InterPro" id="IPR034122">
    <property type="entry name" value="Retropepsin-like_bacterial"/>
</dbReference>
<name>A0ABQ3G145_9BURK</name>
<evidence type="ECO:0000256" key="1">
    <source>
        <dbReference type="ARBA" id="ARBA00022801"/>
    </source>
</evidence>
<gene>
    <name evidence="4" type="ORF">GCM10007320_22960</name>
</gene>